<dbReference type="Pfam" id="PF22725">
    <property type="entry name" value="GFO_IDH_MocA_C3"/>
    <property type="match status" value="1"/>
</dbReference>
<dbReference type="EMBL" id="OMOD01000124">
    <property type="protein sequence ID" value="SPF40621.1"/>
    <property type="molecule type" value="Genomic_DNA"/>
</dbReference>
<evidence type="ECO:0000259" key="3">
    <source>
        <dbReference type="Pfam" id="PF22725"/>
    </source>
</evidence>
<organism evidence="4 5">
    <name type="scientific">Candidatus Sulfotelmatobacter kueseliae</name>
    <dbReference type="NCBI Taxonomy" id="2042962"/>
    <lineage>
        <taxon>Bacteria</taxon>
        <taxon>Pseudomonadati</taxon>
        <taxon>Acidobacteriota</taxon>
        <taxon>Terriglobia</taxon>
        <taxon>Terriglobales</taxon>
        <taxon>Candidatus Korobacteraceae</taxon>
        <taxon>Candidatus Sulfotelmatobacter</taxon>
    </lineage>
</organism>
<feature type="domain" description="GFO/IDH/MocA-like oxidoreductase" evidence="3">
    <location>
        <begin position="131"/>
        <end position="278"/>
    </location>
</feature>
<protein>
    <submittedName>
        <fullName evidence="4">Oxidoreductase domain protein</fullName>
    </submittedName>
</protein>
<feature type="domain" description="Gfo/Idh/MocA-like oxidoreductase N-terminal" evidence="2">
    <location>
        <begin position="6"/>
        <end position="122"/>
    </location>
</feature>
<dbReference type="Gene3D" id="3.40.50.720">
    <property type="entry name" value="NAD(P)-binding Rossmann-like Domain"/>
    <property type="match status" value="1"/>
</dbReference>
<dbReference type="Proteomes" id="UP000238701">
    <property type="component" value="Unassembled WGS sequence"/>
</dbReference>
<dbReference type="Gene3D" id="3.30.360.10">
    <property type="entry name" value="Dihydrodipicolinate Reductase, domain 2"/>
    <property type="match status" value="1"/>
</dbReference>
<dbReference type="InterPro" id="IPR055170">
    <property type="entry name" value="GFO_IDH_MocA-like_dom"/>
</dbReference>
<gene>
    <name evidence="4" type="ORF">SBA1_310031</name>
</gene>
<dbReference type="OrthoDB" id="9815825at2"/>
<dbReference type="GO" id="GO:0016491">
    <property type="term" value="F:oxidoreductase activity"/>
    <property type="evidence" value="ECO:0007669"/>
    <property type="project" value="UniProtKB-KW"/>
</dbReference>
<keyword evidence="1" id="KW-0560">Oxidoreductase</keyword>
<evidence type="ECO:0000256" key="1">
    <source>
        <dbReference type="ARBA" id="ARBA00023002"/>
    </source>
</evidence>
<dbReference type="SUPFAM" id="SSF51735">
    <property type="entry name" value="NAD(P)-binding Rossmann-fold domains"/>
    <property type="match status" value="1"/>
</dbReference>
<dbReference type="InterPro" id="IPR000683">
    <property type="entry name" value="Gfo/Idh/MocA-like_OxRdtase_N"/>
</dbReference>
<dbReference type="PANTHER" id="PTHR43818:SF11">
    <property type="entry name" value="BCDNA.GH03377"/>
    <property type="match status" value="1"/>
</dbReference>
<dbReference type="SUPFAM" id="SSF55347">
    <property type="entry name" value="Glyceraldehyde-3-phosphate dehydrogenase-like, C-terminal domain"/>
    <property type="match status" value="1"/>
</dbReference>
<sequence length="378" mass="41819">MSPLQSAVIGAGFVGRAHIEALRRLGIPLLGVLDNSPERSEATRAELRLPRAYRSLEELGADPQVNVVHVCTPNHLHFAQASALLRAGKHVLCEKPVAMNTRESAALIELAREHKRVGGVNYNLRYYPLCQEARARIASGAIGEPRLVHGKFLQDWLFYPTDWNWRLETELGGDLRAVSDIGTHWLDMAQWLTGRKVVEVCADLATIIPTRQRPKGRVETFQSAAGIATEPVKISTDDYASVLLRLEGNLRGVMTVSQVSAGRKAALMWEVNGSEGSLAFNSESPNSLWIGHRKQANQELMKDPSLMTPAARGYSAYPGGHTEGYPDTFVQLFKDFYAYIEKGSNSRPEFPTFQTGHDELALCDAIAESAREGRWVKT</sequence>
<dbReference type="Pfam" id="PF01408">
    <property type="entry name" value="GFO_IDH_MocA"/>
    <property type="match status" value="1"/>
</dbReference>
<evidence type="ECO:0000313" key="4">
    <source>
        <dbReference type="EMBL" id="SPF40621.1"/>
    </source>
</evidence>
<proteinExistence type="predicted"/>
<dbReference type="GO" id="GO:0000166">
    <property type="term" value="F:nucleotide binding"/>
    <property type="evidence" value="ECO:0007669"/>
    <property type="project" value="InterPro"/>
</dbReference>
<name>A0A2U3KLT5_9BACT</name>
<dbReference type="InterPro" id="IPR050463">
    <property type="entry name" value="Gfo/Idh/MocA_oxidrdct_glycsds"/>
</dbReference>
<dbReference type="InterPro" id="IPR036291">
    <property type="entry name" value="NAD(P)-bd_dom_sf"/>
</dbReference>
<accession>A0A2U3KLT5</accession>
<dbReference type="AlphaFoldDB" id="A0A2U3KLT5"/>
<dbReference type="PANTHER" id="PTHR43818">
    <property type="entry name" value="BCDNA.GH03377"/>
    <property type="match status" value="1"/>
</dbReference>
<evidence type="ECO:0000259" key="2">
    <source>
        <dbReference type="Pfam" id="PF01408"/>
    </source>
</evidence>
<evidence type="ECO:0000313" key="5">
    <source>
        <dbReference type="Proteomes" id="UP000238701"/>
    </source>
</evidence>
<reference evidence="5" key="1">
    <citation type="submission" date="2018-02" db="EMBL/GenBank/DDBJ databases">
        <authorList>
            <person name="Hausmann B."/>
        </authorList>
    </citation>
    <scope>NUCLEOTIDE SEQUENCE [LARGE SCALE GENOMIC DNA]</scope>
    <source>
        <strain evidence="5">Peat soil MAG SbA1</strain>
    </source>
</reference>